<comment type="caution">
    <text evidence="4">The sequence shown here is derived from an EMBL/GenBank/DDBJ whole genome shotgun (WGS) entry which is preliminary data.</text>
</comment>
<dbReference type="InterPro" id="IPR035899">
    <property type="entry name" value="DBL_dom_sf"/>
</dbReference>
<keyword evidence="5" id="KW-1185">Reference proteome</keyword>
<protein>
    <recommendedName>
        <fullName evidence="3">DH domain-containing protein</fullName>
    </recommendedName>
</protein>
<keyword evidence="2" id="KW-0677">Repeat</keyword>
<evidence type="ECO:0000259" key="3">
    <source>
        <dbReference type="PROSITE" id="PS50010"/>
    </source>
</evidence>
<dbReference type="Gene3D" id="2.120.10.80">
    <property type="entry name" value="Kelch-type beta propeller"/>
    <property type="match status" value="1"/>
</dbReference>
<dbReference type="SUPFAM" id="SSF48065">
    <property type="entry name" value="DBL homology domain (DH-domain)"/>
    <property type="match status" value="1"/>
</dbReference>
<evidence type="ECO:0000313" key="4">
    <source>
        <dbReference type="EMBL" id="KAK8845750.1"/>
    </source>
</evidence>
<dbReference type="PANTHER" id="PTHR46093">
    <property type="entry name" value="ACYL-COA-BINDING DOMAIN-CONTAINING PROTEIN 5"/>
    <property type="match status" value="1"/>
</dbReference>
<organism evidence="4 5">
    <name type="scientific">Tritrichomonas musculus</name>
    <dbReference type="NCBI Taxonomy" id="1915356"/>
    <lineage>
        <taxon>Eukaryota</taxon>
        <taxon>Metamonada</taxon>
        <taxon>Parabasalia</taxon>
        <taxon>Tritrichomonadida</taxon>
        <taxon>Tritrichomonadidae</taxon>
        <taxon>Tritrichomonas</taxon>
    </lineage>
</organism>
<dbReference type="SUPFAM" id="SSF117281">
    <property type="entry name" value="Kelch motif"/>
    <property type="match status" value="1"/>
</dbReference>
<evidence type="ECO:0000256" key="1">
    <source>
        <dbReference type="ARBA" id="ARBA00022441"/>
    </source>
</evidence>
<dbReference type="InterPro" id="IPR000219">
    <property type="entry name" value="DH_dom"/>
</dbReference>
<dbReference type="Gene3D" id="1.20.900.10">
    <property type="entry name" value="Dbl homology (DH) domain"/>
    <property type="match status" value="1"/>
</dbReference>
<dbReference type="InterPro" id="IPR006652">
    <property type="entry name" value="Kelch_1"/>
</dbReference>
<dbReference type="EMBL" id="JAPFFF010000030">
    <property type="protein sequence ID" value="KAK8845750.1"/>
    <property type="molecule type" value="Genomic_DNA"/>
</dbReference>
<evidence type="ECO:0000313" key="5">
    <source>
        <dbReference type="Proteomes" id="UP001470230"/>
    </source>
</evidence>
<reference evidence="4 5" key="1">
    <citation type="submission" date="2024-04" db="EMBL/GenBank/DDBJ databases">
        <title>Tritrichomonas musculus Genome.</title>
        <authorList>
            <person name="Alves-Ferreira E."/>
            <person name="Grigg M."/>
            <person name="Lorenzi H."/>
            <person name="Galac M."/>
        </authorList>
    </citation>
    <scope>NUCLEOTIDE SEQUENCE [LARGE SCALE GENOMIC DNA]</scope>
    <source>
        <strain evidence="4 5">EAF2021</strain>
    </source>
</reference>
<dbReference type="InterPro" id="IPR015915">
    <property type="entry name" value="Kelch-typ_b-propeller"/>
</dbReference>
<feature type="domain" description="DH" evidence="3">
    <location>
        <begin position="195"/>
        <end position="374"/>
    </location>
</feature>
<dbReference type="Pfam" id="PF24681">
    <property type="entry name" value="Kelch_KLHDC2_KLHL20_DRC7"/>
    <property type="match status" value="1"/>
</dbReference>
<dbReference type="SMART" id="SM00612">
    <property type="entry name" value="Kelch"/>
    <property type="match status" value="3"/>
</dbReference>
<dbReference type="SMART" id="SM00325">
    <property type="entry name" value="RhoGEF"/>
    <property type="match status" value="1"/>
</dbReference>
<keyword evidence="1" id="KW-0880">Kelch repeat</keyword>
<gene>
    <name evidence="4" type="ORF">M9Y10_020668</name>
</gene>
<dbReference type="PROSITE" id="PS50010">
    <property type="entry name" value="DH_2"/>
    <property type="match status" value="1"/>
</dbReference>
<proteinExistence type="predicted"/>
<dbReference type="PANTHER" id="PTHR46093:SF18">
    <property type="entry name" value="FIBRONECTIN TYPE-III DOMAIN-CONTAINING PROTEIN"/>
    <property type="match status" value="1"/>
</dbReference>
<accession>A0ABR2HE91</accession>
<dbReference type="Proteomes" id="UP001470230">
    <property type="component" value="Unassembled WGS sequence"/>
</dbReference>
<evidence type="ECO:0000256" key="2">
    <source>
        <dbReference type="ARBA" id="ARBA00022737"/>
    </source>
</evidence>
<name>A0ABR2HE91_9EUKA</name>
<sequence length="877" mass="101229">MATCLDKFIIILDDNKRPEYKAPGKIVGKRAREIKVVLNIQKGFALAIRTPTFIQFIEPDIIITDICKDLVREDPFDYSYALQIIRKEEKNTIHFILRCEVDNTLPDTNTPIVLPNFLVSFNLNEYNTKPSKYVLNKIVKNFQLPLENPELYINQKRIDFTTSNANEIIKQLRSAKNQNVFKCHLTENAFKIMQKRVNPMNELVKTEGDFLERLNFLINFFKPRMEAAGLLAKDNGQYELFFACCRKIFTFHTKFYTSLTSMKIEYSTLISRSFFEMGDGFLINQDFIRQYGNIQKALADIKSNEKLREIEQQVFSQEKISFDQYTGAPFQRPLKYPLLLREIRESTPSSHIDYRFVCIAESQMKFICAQIDSYCDRIKNVLEMIQISNRIEDSDINVASMDHSLKSSYEVKIKAREDWNKKKQAMLYLWSDKILATKKSGIGKNSKETVLFFKKIKNQQFIISPDQEQDTIFFIINIQDSYHVIFESKEKRDDFLTNFRKIRQNLMILKPNQIFAEEIIPPSFFKSPMPPIYGVSAATLSDTLIFFTGGTIAFDKEVKCPPLITFDSKSGEFSIHDDVISPSTEMRMAFSSPLKEKSFVSLYLFGGKRCSQVLLYKENHWVSMPGKASFTRVRHSMVSYQDNLVIFGGQNENGKETNELWFYNVTKHTWSKPLLKHKMPSARFDHSAVVFKNSMIIHGGQLNGEKLNDTWIFSFDQNEWAKIKLRKNNAIVPRSGHAAVIINQFMVVFGGEGYNNMPFALNIETLKVIDLQFKGNFIHGMNLFAASAVSNPQNLDEKQVICFGGFINDKAVIINSFTRLYFPESITKPDQLPSEEEIQLEMNESQVKLVKSKSSLLTSSTALFEASIPPIDEDCFK</sequence>
<dbReference type="Pfam" id="PF00621">
    <property type="entry name" value="RhoGEF"/>
    <property type="match status" value="1"/>
</dbReference>